<reference evidence="2" key="1">
    <citation type="journal article" date="2023" name="Commun. Biol.">
        <title>Genome analysis of Parmales, the sister group of diatoms, reveals the evolutionary specialization of diatoms from phago-mixotrophs to photoautotrophs.</title>
        <authorList>
            <person name="Ban H."/>
            <person name="Sato S."/>
            <person name="Yoshikawa S."/>
            <person name="Yamada K."/>
            <person name="Nakamura Y."/>
            <person name="Ichinomiya M."/>
            <person name="Sato N."/>
            <person name="Blanc-Mathieu R."/>
            <person name="Endo H."/>
            <person name="Kuwata A."/>
            <person name="Ogata H."/>
        </authorList>
    </citation>
    <scope>NUCLEOTIDE SEQUENCE [LARGE SCALE GENOMIC DNA]</scope>
    <source>
        <strain evidence="2">NIES 3700</strain>
    </source>
</reference>
<dbReference type="OrthoDB" id="10340656at2759"/>
<organism evidence="1 2">
    <name type="scientific">Triparma laevis f. longispina</name>
    <dbReference type="NCBI Taxonomy" id="1714387"/>
    <lineage>
        <taxon>Eukaryota</taxon>
        <taxon>Sar</taxon>
        <taxon>Stramenopiles</taxon>
        <taxon>Ochrophyta</taxon>
        <taxon>Bolidophyceae</taxon>
        <taxon>Parmales</taxon>
        <taxon>Triparmaceae</taxon>
        <taxon>Triparma</taxon>
    </lineage>
</organism>
<sequence>MPPILLTISLHSSRFLLPISPTSPISTLLPLALQTYTSTLLHPPSTPSSQFTWLVFLGDVILPDDCLVGDVCSIKTVLEIKPVLISNKENEYENESKNEEMSFQKHFQRSGVNSIDSVYSEIIHRITNLSSLLPRATSPTPSSSSSVSLILSTSSELPDLTPLKNVLTYSLTVNDIELTFKVILKIIKTPKTTIQLLIPIIKDLFNDREFRDNVSLELPGFLEVLYELLSLNNEKITEFVLGLLSGFKDAKSNKSMREGSRMEGGIVVGVDFYERLINVRPPEPYSEYTNILLSLLLTYSNLVTLKRTRSVKKYVVLLKSIKKGSEVMKCWRECCRRILRERKRDYEEEVKMRYEGKGVIERWYERWEGSESVKCLPLDGFLCEDRVLLNYLKVLREIGGEDGEVCMACCRLKGVGEGSGDWGRIEREEEELLGREQREWNETERIRETKRIHIMTAIRTVAGSILAGAENFKPEMQGGVLLMKSLGTIGKAVGCRILGQEDASLTEGDVRELMKTCLYQGGSARIESLKCLATLSQNSVGRRIILISNGVHVISTVLIAAVEGSVGEENFFLEREIIETHEDINLTEKYYENSTANLNTIERCCARILVHLAAAGDKERDEIAEEVHALSITDDVAKELIDVILDD</sequence>
<accession>A0A9W7A6W8</accession>
<evidence type="ECO:0000313" key="2">
    <source>
        <dbReference type="Proteomes" id="UP001165122"/>
    </source>
</evidence>
<comment type="caution">
    <text evidence="1">The sequence shown here is derived from an EMBL/GenBank/DDBJ whole genome shotgun (WGS) entry which is preliminary data.</text>
</comment>
<keyword evidence="2" id="KW-1185">Reference proteome</keyword>
<evidence type="ECO:0000313" key="1">
    <source>
        <dbReference type="EMBL" id="GMH63773.1"/>
    </source>
</evidence>
<dbReference type="AlphaFoldDB" id="A0A9W7A6W8"/>
<proteinExistence type="predicted"/>
<gene>
    <name evidence="1" type="ORF">TrLO_g580</name>
</gene>
<dbReference type="Proteomes" id="UP001165122">
    <property type="component" value="Unassembled WGS sequence"/>
</dbReference>
<protein>
    <submittedName>
        <fullName evidence="1">Uncharacterized protein</fullName>
    </submittedName>
</protein>
<dbReference type="EMBL" id="BRXW01000534">
    <property type="protein sequence ID" value="GMH63773.1"/>
    <property type="molecule type" value="Genomic_DNA"/>
</dbReference>
<name>A0A9W7A6W8_9STRA</name>